<protein>
    <submittedName>
        <fullName evidence="1">Uncharacterized protein</fullName>
    </submittedName>
</protein>
<proteinExistence type="predicted"/>
<evidence type="ECO:0000313" key="2">
    <source>
        <dbReference type="Proteomes" id="UP000805193"/>
    </source>
</evidence>
<keyword evidence="2" id="KW-1185">Reference proteome</keyword>
<gene>
    <name evidence="1" type="ORF">HPB47_016746</name>
</gene>
<evidence type="ECO:0000313" key="1">
    <source>
        <dbReference type="EMBL" id="KAG0439131.1"/>
    </source>
</evidence>
<name>A0AC60QTP1_IXOPE</name>
<reference evidence="1 2" key="1">
    <citation type="journal article" date="2020" name="Cell">
        <title>Large-Scale Comparative Analyses of Tick Genomes Elucidate Their Genetic Diversity and Vector Capacities.</title>
        <authorList>
            <consortium name="Tick Genome and Microbiome Consortium (TIGMIC)"/>
            <person name="Jia N."/>
            <person name="Wang J."/>
            <person name="Shi W."/>
            <person name="Du L."/>
            <person name="Sun Y."/>
            <person name="Zhan W."/>
            <person name="Jiang J.F."/>
            <person name="Wang Q."/>
            <person name="Zhang B."/>
            <person name="Ji P."/>
            <person name="Bell-Sakyi L."/>
            <person name="Cui X.M."/>
            <person name="Yuan T.T."/>
            <person name="Jiang B.G."/>
            <person name="Yang W.F."/>
            <person name="Lam T.T."/>
            <person name="Chang Q.C."/>
            <person name="Ding S.J."/>
            <person name="Wang X.J."/>
            <person name="Zhu J.G."/>
            <person name="Ruan X.D."/>
            <person name="Zhao L."/>
            <person name="Wei J.T."/>
            <person name="Ye R.Z."/>
            <person name="Que T.C."/>
            <person name="Du C.H."/>
            <person name="Zhou Y.H."/>
            <person name="Cheng J.X."/>
            <person name="Dai P.F."/>
            <person name="Guo W.B."/>
            <person name="Han X.H."/>
            <person name="Huang E.J."/>
            <person name="Li L.F."/>
            <person name="Wei W."/>
            <person name="Gao Y.C."/>
            <person name="Liu J.Z."/>
            <person name="Shao H.Z."/>
            <person name="Wang X."/>
            <person name="Wang C.C."/>
            <person name="Yang T.C."/>
            <person name="Huo Q.B."/>
            <person name="Li W."/>
            <person name="Chen H.Y."/>
            <person name="Chen S.E."/>
            <person name="Zhou L.G."/>
            <person name="Ni X.B."/>
            <person name="Tian J.H."/>
            <person name="Sheng Y."/>
            <person name="Liu T."/>
            <person name="Pan Y.S."/>
            <person name="Xia L.Y."/>
            <person name="Li J."/>
            <person name="Zhao F."/>
            <person name="Cao W.C."/>
        </authorList>
    </citation>
    <scope>NUCLEOTIDE SEQUENCE [LARGE SCALE GENOMIC DNA]</scope>
    <source>
        <strain evidence="1">Iper-2018</strain>
    </source>
</reference>
<comment type="caution">
    <text evidence="1">The sequence shown here is derived from an EMBL/GenBank/DDBJ whole genome shotgun (WGS) entry which is preliminary data.</text>
</comment>
<dbReference type="EMBL" id="JABSTQ010005527">
    <property type="protein sequence ID" value="KAG0439131.1"/>
    <property type="molecule type" value="Genomic_DNA"/>
</dbReference>
<accession>A0AC60QTP1</accession>
<sequence>MTAMVFSAVIKCVKPAYLVKGILYQSPDASSEAMRYGRTHEETAVAAYASLMAAFDIPVEIRETGLHIHPEFSFIAASPDRIVMKDNEEGLLEVKCPQSKIGLTPLEACKDKKFCCEVVDGLVRLKKTHAYFYQVQGQMAVTGHQWCDFVFWTNNKTVANSTHVETITFDKKFVDGVLLPGLIYFAKHALFPEVVTRRVRRRRALIARGKYVSFKQYGKGFYVVEDGPGLKKKLRRLE</sequence>
<dbReference type="Proteomes" id="UP000805193">
    <property type="component" value="Unassembled WGS sequence"/>
</dbReference>
<organism evidence="1 2">
    <name type="scientific">Ixodes persulcatus</name>
    <name type="common">Taiga tick</name>
    <dbReference type="NCBI Taxonomy" id="34615"/>
    <lineage>
        <taxon>Eukaryota</taxon>
        <taxon>Metazoa</taxon>
        <taxon>Ecdysozoa</taxon>
        <taxon>Arthropoda</taxon>
        <taxon>Chelicerata</taxon>
        <taxon>Arachnida</taxon>
        <taxon>Acari</taxon>
        <taxon>Parasitiformes</taxon>
        <taxon>Ixodida</taxon>
        <taxon>Ixodoidea</taxon>
        <taxon>Ixodidae</taxon>
        <taxon>Ixodinae</taxon>
        <taxon>Ixodes</taxon>
    </lineage>
</organism>